<evidence type="ECO:0000256" key="1">
    <source>
        <dbReference type="SAM" id="MobiDB-lite"/>
    </source>
</evidence>
<sequence>RAALRAAPASAARRANPSKKNWPLHRGTTRRANIQNQTALYSKNGATRQMLLCAAPQTENGEIVAV</sequence>
<dbReference type="EMBL" id="LXQA010611894">
    <property type="protein sequence ID" value="MCI62049.1"/>
    <property type="molecule type" value="Genomic_DNA"/>
</dbReference>
<comment type="caution">
    <text evidence="2">The sequence shown here is derived from an EMBL/GenBank/DDBJ whole genome shotgun (WGS) entry which is preliminary data.</text>
</comment>
<feature type="compositionally biased region" description="Low complexity" evidence="1">
    <location>
        <begin position="1"/>
        <end position="15"/>
    </location>
</feature>
<protein>
    <submittedName>
        <fullName evidence="2">Uncharacterized protein</fullName>
    </submittedName>
</protein>
<dbReference type="AlphaFoldDB" id="A0A392TLK3"/>
<name>A0A392TLK3_9FABA</name>
<feature type="non-terminal residue" evidence="2">
    <location>
        <position position="1"/>
    </location>
</feature>
<feature type="region of interest" description="Disordered" evidence="1">
    <location>
        <begin position="1"/>
        <end position="25"/>
    </location>
</feature>
<reference evidence="2 3" key="1">
    <citation type="journal article" date="2018" name="Front. Plant Sci.">
        <title>Red Clover (Trifolium pratense) and Zigzag Clover (T. medium) - A Picture of Genomic Similarities and Differences.</title>
        <authorList>
            <person name="Dluhosova J."/>
            <person name="Istvanek J."/>
            <person name="Nedelnik J."/>
            <person name="Repkova J."/>
        </authorList>
    </citation>
    <scope>NUCLEOTIDE SEQUENCE [LARGE SCALE GENOMIC DNA]</scope>
    <source>
        <strain evidence="3">cv. 10/8</strain>
        <tissue evidence="2">Leaf</tissue>
    </source>
</reference>
<proteinExistence type="predicted"/>
<evidence type="ECO:0000313" key="2">
    <source>
        <dbReference type="EMBL" id="MCI62049.1"/>
    </source>
</evidence>
<evidence type="ECO:0000313" key="3">
    <source>
        <dbReference type="Proteomes" id="UP000265520"/>
    </source>
</evidence>
<accession>A0A392TLK3</accession>
<organism evidence="2 3">
    <name type="scientific">Trifolium medium</name>
    <dbReference type="NCBI Taxonomy" id="97028"/>
    <lineage>
        <taxon>Eukaryota</taxon>
        <taxon>Viridiplantae</taxon>
        <taxon>Streptophyta</taxon>
        <taxon>Embryophyta</taxon>
        <taxon>Tracheophyta</taxon>
        <taxon>Spermatophyta</taxon>
        <taxon>Magnoliopsida</taxon>
        <taxon>eudicotyledons</taxon>
        <taxon>Gunneridae</taxon>
        <taxon>Pentapetalae</taxon>
        <taxon>rosids</taxon>
        <taxon>fabids</taxon>
        <taxon>Fabales</taxon>
        <taxon>Fabaceae</taxon>
        <taxon>Papilionoideae</taxon>
        <taxon>50 kb inversion clade</taxon>
        <taxon>NPAAA clade</taxon>
        <taxon>Hologalegina</taxon>
        <taxon>IRL clade</taxon>
        <taxon>Trifolieae</taxon>
        <taxon>Trifolium</taxon>
    </lineage>
</organism>
<keyword evidence="3" id="KW-1185">Reference proteome</keyword>
<dbReference type="Proteomes" id="UP000265520">
    <property type="component" value="Unassembled WGS sequence"/>
</dbReference>